<dbReference type="PANTHER" id="PTHR30204:SF98">
    <property type="entry name" value="HTH-TYPE TRANSCRIPTIONAL REGULATOR ADHR"/>
    <property type="match status" value="1"/>
</dbReference>
<proteinExistence type="predicted"/>
<dbReference type="Proteomes" id="UP000035540">
    <property type="component" value="Chromosome"/>
</dbReference>
<dbReference type="RefSeq" id="WP_047252233.1">
    <property type="nucleotide sequence ID" value="NZ_CP011545.1"/>
</dbReference>
<dbReference type="InterPro" id="IPR009061">
    <property type="entry name" value="DNA-bd_dom_put_sf"/>
</dbReference>
<reference evidence="4" key="2">
    <citation type="submission" date="2015-05" db="EMBL/GenBank/DDBJ databases">
        <title>Complete genome sequence of Corynebacterium testudinoris DSM 44614, recovered from necrotic lesions in the mouth of a tortoise.</title>
        <authorList>
            <person name="Ruckert C."/>
            <person name="Albersmeier A."/>
            <person name="Winkler A."/>
            <person name="Tauch A."/>
        </authorList>
    </citation>
    <scope>NUCLEOTIDE SEQUENCE [LARGE SCALE GENOMIC DNA]</scope>
    <source>
        <strain evidence="4">DSM 44614</strain>
    </source>
</reference>
<dbReference type="KEGG" id="cted:CTEST_01525"/>
<dbReference type="CDD" id="cd01109">
    <property type="entry name" value="HTH_YyaN"/>
    <property type="match status" value="1"/>
</dbReference>
<dbReference type="Gene3D" id="1.10.1660.10">
    <property type="match status" value="1"/>
</dbReference>
<dbReference type="PATRIC" id="fig|136857.5.peg.300"/>
<evidence type="ECO:0000313" key="3">
    <source>
        <dbReference type="EMBL" id="AKK07765.1"/>
    </source>
</evidence>
<dbReference type="OrthoDB" id="9802944at2"/>
<dbReference type="GO" id="GO:0003677">
    <property type="term" value="F:DNA binding"/>
    <property type="evidence" value="ECO:0007669"/>
    <property type="project" value="UniProtKB-KW"/>
</dbReference>
<dbReference type="SUPFAM" id="SSF46955">
    <property type="entry name" value="Putative DNA-binding domain"/>
    <property type="match status" value="1"/>
</dbReference>
<accession>A0A0G3H4V7</accession>
<feature type="domain" description="HTH merR-type" evidence="2">
    <location>
        <begin position="37"/>
        <end position="105"/>
    </location>
</feature>
<evidence type="ECO:0000313" key="4">
    <source>
        <dbReference type="Proteomes" id="UP000035540"/>
    </source>
</evidence>
<dbReference type="InterPro" id="IPR000551">
    <property type="entry name" value="MerR-type_HTH_dom"/>
</dbReference>
<gene>
    <name evidence="3" type="ORF">CTEST_01525</name>
</gene>
<sequence length="154" mass="17194">MSSKQALDNALRLAIDPPGGVNVEALKELTRPDGSADWSIAETADHLGVSAHTLRYYERVGLVAIPRDRAGHRRFDATTVRRLVFLTRMRTSGMSIRDLTRYVELVDAGADTIPDRVELLHHHRDTLRSHIAQLQLALAATEYKLATYEEGPQP</sequence>
<dbReference type="STRING" id="136857.CTEST_01525"/>
<dbReference type="Pfam" id="PF13411">
    <property type="entry name" value="MerR_1"/>
    <property type="match status" value="1"/>
</dbReference>
<dbReference type="PROSITE" id="PS50937">
    <property type="entry name" value="HTH_MERR_2"/>
    <property type="match status" value="1"/>
</dbReference>
<name>A0A0G3H4V7_9CORY</name>
<dbReference type="PRINTS" id="PR00040">
    <property type="entry name" value="HTHMERR"/>
</dbReference>
<keyword evidence="4" id="KW-1185">Reference proteome</keyword>
<protein>
    <submittedName>
        <fullName evidence="3">Putative transcriptional regulator</fullName>
    </submittedName>
</protein>
<reference evidence="3 4" key="1">
    <citation type="journal article" date="2015" name="Genome Announc.">
        <title>Complete Genome Sequence of the Type Strain Corynebacterium testudinoris DSM 44614, Recovered from Necrotic Lesions in the Mouth of a Tortoise.</title>
        <authorList>
            <person name="Ruckert C."/>
            <person name="Kriete M."/>
            <person name="Jaenicke S."/>
            <person name="Winkler A."/>
            <person name="Tauch A."/>
        </authorList>
    </citation>
    <scope>NUCLEOTIDE SEQUENCE [LARGE SCALE GENOMIC DNA]</scope>
    <source>
        <strain evidence="3 4">DSM 44614</strain>
    </source>
</reference>
<evidence type="ECO:0000259" key="2">
    <source>
        <dbReference type="PROSITE" id="PS50937"/>
    </source>
</evidence>
<dbReference type="PANTHER" id="PTHR30204">
    <property type="entry name" value="REDOX-CYCLING DRUG-SENSING TRANSCRIPTIONAL ACTIVATOR SOXR"/>
    <property type="match status" value="1"/>
</dbReference>
<dbReference type="AlphaFoldDB" id="A0A0G3H4V7"/>
<keyword evidence="1" id="KW-0238">DNA-binding</keyword>
<dbReference type="EMBL" id="CP011545">
    <property type="protein sequence ID" value="AKK07765.1"/>
    <property type="molecule type" value="Genomic_DNA"/>
</dbReference>
<dbReference type="InterPro" id="IPR047057">
    <property type="entry name" value="MerR_fam"/>
</dbReference>
<dbReference type="SMART" id="SM00422">
    <property type="entry name" value="HTH_MERR"/>
    <property type="match status" value="1"/>
</dbReference>
<dbReference type="GO" id="GO:0003700">
    <property type="term" value="F:DNA-binding transcription factor activity"/>
    <property type="evidence" value="ECO:0007669"/>
    <property type="project" value="InterPro"/>
</dbReference>
<evidence type="ECO:0000256" key="1">
    <source>
        <dbReference type="ARBA" id="ARBA00023125"/>
    </source>
</evidence>
<organism evidence="3 4">
    <name type="scientific">Corynebacterium testudinoris</name>
    <dbReference type="NCBI Taxonomy" id="136857"/>
    <lineage>
        <taxon>Bacteria</taxon>
        <taxon>Bacillati</taxon>
        <taxon>Actinomycetota</taxon>
        <taxon>Actinomycetes</taxon>
        <taxon>Mycobacteriales</taxon>
        <taxon>Corynebacteriaceae</taxon>
        <taxon>Corynebacterium</taxon>
    </lineage>
</organism>